<dbReference type="Gene3D" id="3.30.1240.10">
    <property type="match status" value="1"/>
</dbReference>
<dbReference type="PANTHER" id="PTHR10000">
    <property type="entry name" value="PHOSPHOSERINE PHOSPHATASE"/>
    <property type="match status" value="1"/>
</dbReference>
<accession>A0ABU6PV53</accession>
<dbReference type="InterPro" id="IPR036412">
    <property type="entry name" value="HAD-like_sf"/>
</dbReference>
<dbReference type="InterPro" id="IPR023214">
    <property type="entry name" value="HAD_sf"/>
</dbReference>
<sequence>MNFVFDLDGTICFQGKVLNNAIIEALDALAHYGHNIIFASARPIRDLLPVLPTHMHAYPMVGGNGALVANDKHIISKVHFKEEVRNKILSIIQSHRLTYLIDGPWDYAYTGREDHPIRRNVDPEKRANLVPLASLRSTIKIVLLDMPDRKIILDELSMLPVVVHEHGDEGILDISPQGIDKWNGLVKLGIQERSYIAFGNDANDISMFQHALMSVMIGNHKDLACFATERVDADEHLIAKKLMAMCKIG</sequence>
<keyword evidence="1" id="KW-0378">Hydrolase</keyword>
<name>A0ABU6PV53_9BACL</name>
<dbReference type="GO" id="GO:0016787">
    <property type="term" value="F:hydrolase activity"/>
    <property type="evidence" value="ECO:0007669"/>
    <property type="project" value="UniProtKB-KW"/>
</dbReference>
<organism evidence="1 2">
    <name type="scientific">Paenibacillus chibensis</name>
    <dbReference type="NCBI Taxonomy" id="59846"/>
    <lineage>
        <taxon>Bacteria</taxon>
        <taxon>Bacillati</taxon>
        <taxon>Bacillota</taxon>
        <taxon>Bacilli</taxon>
        <taxon>Bacillales</taxon>
        <taxon>Paenibacillaceae</taxon>
        <taxon>Paenibacillus</taxon>
    </lineage>
</organism>
<evidence type="ECO:0000313" key="1">
    <source>
        <dbReference type="EMBL" id="MED5018041.1"/>
    </source>
</evidence>
<proteinExistence type="predicted"/>
<reference evidence="1 2" key="1">
    <citation type="submission" date="2023-03" db="EMBL/GenBank/DDBJ databases">
        <title>Bacillus Genome Sequencing.</title>
        <authorList>
            <person name="Dunlap C."/>
        </authorList>
    </citation>
    <scope>NUCLEOTIDE SEQUENCE [LARGE SCALE GENOMIC DNA]</scope>
    <source>
        <strain evidence="1 2">NRS-52</strain>
    </source>
</reference>
<dbReference type="InterPro" id="IPR006379">
    <property type="entry name" value="HAD-SF_hydro_IIB"/>
</dbReference>
<dbReference type="Pfam" id="PF08282">
    <property type="entry name" value="Hydrolase_3"/>
    <property type="match status" value="1"/>
</dbReference>
<dbReference type="RefSeq" id="WP_328278124.1">
    <property type="nucleotide sequence ID" value="NZ_JARTLD010000030.1"/>
</dbReference>
<dbReference type="PANTHER" id="PTHR10000:SF53">
    <property type="entry name" value="5-AMINO-6-(5-PHOSPHO-D-RIBITYLAMINO)URACIL PHOSPHATASE YBJI-RELATED"/>
    <property type="match status" value="1"/>
</dbReference>
<dbReference type="EMBL" id="JARTLD010000030">
    <property type="protein sequence ID" value="MED5018041.1"/>
    <property type="molecule type" value="Genomic_DNA"/>
</dbReference>
<gene>
    <name evidence="1" type="ORF">P9847_12085</name>
</gene>
<dbReference type="SUPFAM" id="SSF56784">
    <property type="entry name" value="HAD-like"/>
    <property type="match status" value="1"/>
</dbReference>
<evidence type="ECO:0000313" key="2">
    <source>
        <dbReference type="Proteomes" id="UP001343257"/>
    </source>
</evidence>
<dbReference type="Proteomes" id="UP001343257">
    <property type="component" value="Unassembled WGS sequence"/>
</dbReference>
<dbReference type="NCBIfam" id="TIGR01484">
    <property type="entry name" value="HAD-SF-IIB"/>
    <property type="match status" value="1"/>
</dbReference>
<keyword evidence="2" id="KW-1185">Reference proteome</keyword>
<comment type="caution">
    <text evidence="1">The sequence shown here is derived from an EMBL/GenBank/DDBJ whole genome shotgun (WGS) entry which is preliminary data.</text>
</comment>
<dbReference type="Gene3D" id="3.40.50.1000">
    <property type="entry name" value="HAD superfamily/HAD-like"/>
    <property type="match status" value="1"/>
</dbReference>
<protein>
    <submittedName>
        <fullName evidence="1">HAD-IIB family hydrolase</fullName>
    </submittedName>
</protein>